<keyword evidence="1" id="KW-0677">Repeat</keyword>
<sequence length="152" mass="16488">MGSVGRARQGWGSGASWCWLCLALGSLGWQGQTCRQCWLLPKSLLSQDWTKNDEKLLQAVDYNDAGKVTSLLVRKGLVPTKLDSEGKSAFHLAAMRGNVDCLEAMLAHGVDAMTKDSSGEGMATTWLMPHSTQSHQCSLLGPALLAEQRGRR</sequence>
<keyword evidence="4" id="KW-1185">Reference proteome</keyword>
<dbReference type="PROSITE" id="PS50297">
    <property type="entry name" value="ANK_REP_REGION"/>
    <property type="match status" value="1"/>
</dbReference>
<evidence type="ECO:0000256" key="2">
    <source>
        <dbReference type="ARBA" id="ARBA00023054"/>
    </source>
</evidence>
<dbReference type="Gene3D" id="1.25.40.20">
    <property type="entry name" value="Ankyrin repeat-containing domain"/>
    <property type="match status" value="1"/>
</dbReference>
<reference evidence="3" key="3">
    <citation type="submission" date="2025-09" db="UniProtKB">
        <authorList>
            <consortium name="Ensembl"/>
        </authorList>
    </citation>
    <scope>IDENTIFICATION</scope>
</reference>
<reference evidence="3" key="1">
    <citation type="submission" date="2020-03" db="EMBL/GenBank/DDBJ databases">
        <title>Melopsittacus undulatus (budgerigar) genome, bMelUnd1, maternal haplotype with Z.</title>
        <authorList>
            <person name="Gedman G."/>
            <person name="Mountcastle J."/>
            <person name="Haase B."/>
            <person name="Formenti G."/>
            <person name="Wright T."/>
            <person name="Apodaca J."/>
            <person name="Pelan S."/>
            <person name="Chow W."/>
            <person name="Rhie A."/>
            <person name="Howe K."/>
            <person name="Fedrigo O."/>
            <person name="Jarvis E.D."/>
        </authorList>
    </citation>
    <scope>NUCLEOTIDE SEQUENCE [LARGE SCALE GENOMIC DNA]</scope>
</reference>
<dbReference type="GO" id="GO:0003779">
    <property type="term" value="F:actin binding"/>
    <property type="evidence" value="ECO:0007669"/>
    <property type="project" value="InterPro"/>
</dbReference>
<dbReference type="SUPFAM" id="SSF48403">
    <property type="entry name" value="Ankyrin repeat"/>
    <property type="match status" value="1"/>
</dbReference>
<dbReference type="PANTHER" id="PTHR24129">
    <property type="entry name" value="ANKYCORBIN"/>
    <property type="match status" value="1"/>
</dbReference>
<dbReference type="SMART" id="SM00248">
    <property type="entry name" value="ANK"/>
    <property type="match status" value="1"/>
</dbReference>
<evidence type="ECO:0000256" key="1">
    <source>
        <dbReference type="ARBA" id="ARBA00022737"/>
    </source>
</evidence>
<dbReference type="InterPro" id="IPR002110">
    <property type="entry name" value="Ankyrin_rpt"/>
</dbReference>
<dbReference type="InterPro" id="IPR036770">
    <property type="entry name" value="Ankyrin_rpt-contain_sf"/>
</dbReference>
<protein>
    <submittedName>
        <fullName evidence="3">Uncharacterized protein</fullName>
    </submittedName>
</protein>
<dbReference type="PROSITE" id="PS50088">
    <property type="entry name" value="ANK_REPEAT"/>
    <property type="match status" value="1"/>
</dbReference>
<dbReference type="InterPro" id="IPR042420">
    <property type="entry name" value="RAI14/UACA"/>
</dbReference>
<proteinExistence type="predicted"/>
<dbReference type="AlphaFoldDB" id="A0A8V5GUV8"/>
<accession>A0A8V5GUV8</accession>
<evidence type="ECO:0000313" key="3">
    <source>
        <dbReference type="Ensembl" id="ENSMUNP00000023849.1"/>
    </source>
</evidence>
<dbReference type="Ensembl" id="ENSMUNT00000028755.1">
    <property type="protein sequence ID" value="ENSMUNP00000023849.1"/>
    <property type="gene ID" value="ENSMUNG00000018586.1"/>
</dbReference>
<reference evidence="3" key="2">
    <citation type="submission" date="2025-08" db="UniProtKB">
        <authorList>
            <consortium name="Ensembl"/>
        </authorList>
    </citation>
    <scope>IDENTIFICATION</scope>
</reference>
<name>A0A8V5GUV8_MELUD</name>
<dbReference type="Pfam" id="PF12796">
    <property type="entry name" value="Ank_2"/>
    <property type="match status" value="1"/>
</dbReference>
<keyword evidence="2" id="KW-0175">Coiled coil</keyword>
<organism evidence="3 4">
    <name type="scientific">Melopsittacus undulatus</name>
    <name type="common">Budgerigar</name>
    <name type="synonym">Psittacus undulatus</name>
    <dbReference type="NCBI Taxonomy" id="13146"/>
    <lineage>
        <taxon>Eukaryota</taxon>
        <taxon>Metazoa</taxon>
        <taxon>Chordata</taxon>
        <taxon>Craniata</taxon>
        <taxon>Vertebrata</taxon>
        <taxon>Euteleostomi</taxon>
        <taxon>Archelosauria</taxon>
        <taxon>Archosauria</taxon>
        <taxon>Dinosauria</taxon>
        <taxon>Saurischia</taxon>
        <taxon>Theropoda</taxon>
        <taxon>Coelurosauria</taxon>
        <taxon>Aves</taxon>
        <taxon>Neognathae</taxon>
        <taxon>Neoaves</taxon>
        <taxon>Telluraves</taxon>
        <taxon>Australaves</taxon>
        <taxon>Psittaciformes</taxon>
        <taxon>Psittaculidae</taxon>
        <taxon>Melopsittacus</taxon>
    </lineage>
</organism>
<dbReference type="PANTHER" id="PTHR24129:SF0">
    <property type="entry name" value="ANKYCORBIN"/>
    <property type="match status" value="1"/>
</dbReference>
<dbReference type="Proteomes" id="UP000694405">
    <property type="component" value="Chromosome 19"/>
</dbReference>
<evidence type="ECO:0000313" key="4">
    <source>
        <dbReference type="Proteomes" id="UP000694405"/>
    </source>
</evidence>